<evidence type="ECO:0000313" key="2">
    <source>
        <dbReference type="EMBL" id="MFC4134736.1"/>
    </source>
</evidence>
<evidence type="ECO:0000313" key="3">
    <source>
        <dbReference type="Proteomes" id="UP001595816"/>
    </source>
</evidence>
<feature type="domain" description="N-acetyltransferase" evidence="1">
    <location>
        <begin position="130"/>
        <end position="272"/>
    </location>
</feature>
<sequence length="272" mass="29982">MNEALDAGRLREIYDEQLKAHVPERLPAGVTVDRDGPLVRFFGLSRSGYLTYRDLGGLDGAELDDLIRRQVVTFTERGEEVEWKLHGHDQPADLADRLVAHGFTPEVQETVVIGRVAPIAAAPLREIPGVRVREVTSRADFDRIAVMEEEVWGDGSRDHLAESLAGELAADPDGLLVVVAEAGDRVVSAGWTRYIPGTEFATLWGGSTLAEYRGRGVYKAIVEHRARRAAERGFSLLQVDCSPDSRPILERVGLIPITTTTPYMFRPDLAAE</sequence>
<accession>A0ABV8LWF1</accession>
<dbReference type="EC" id="2.3.-.-" evidence="2"/>
<keyword evidence="2" id="KW-0012">Acyltransferase</keyword>
<proteinExistence type="predicted"/>
<dbReference type="InterPro" id="IPR000182">
    <property type="entry name" value="GNAT_dom"/>
</dbReference>
<dbReference type="PROSITE" id="PS51186">
    <property type="entry name" value="GNAT"/>
    <property type="match status" value="1"/>
</dbReference>
<keyword evidence="3" id="KW-1185">Reference proteome</keyword>
<name>A0ABV8LWF1_9ACTN</name>
<dbReference type="CDD" id="cd04301">
    <property type="entry name" value="NAT_SF"/>
    <property type="match status" value="1"/>
</dbReference>
<evidence type="ECO:0000259" key="1">
    <source>
        <dbReference type="PROSITE" id="PS51186"/>
    </source>
</evidence>
<dbReference type="Pfam" id="PF00583">
    <property type="entry name" value="Acetyltransf_1"/>
    <property type="match status" value="1"/>
</dbReference>
<dbReference type="SUPFAM" id="SSF55729">
    <property type="entry name" value="Acyl-CoA N-acyltransferases (Nat)"/>
    <property type="match status" value="1"/>
</dbReference>
<dbReference type="RefSeq" id="WP_253761123.1">
    <property type="nucleotide sequence ID" value="NZ_JAMZDZ010000001.1"/>
</dbReference>
<dbReference type="Proteomes" id="UP001595816">
    <property type="component" value="Unassembled WGS sequence"/>
</dbReference>
<protein>
    <submittedName>
        <fullName evidence="2">GNAT family N-acetyltransferase</fullName>
        <ecNumber evidence="2">2.3.-.-</ecNumber>
    </submittedName>
</protein>
<keyword evidence="2" id="KW-0808">Transferase</keyword>
<reference evidence="3" key="1">
    <citation type="journal article" date="2019" name="Int. J. Syst. Evol. Microbiol.">
        <title>The Global Catalogue of Microorganisms (GCM) 10K type strain sequencing project: providing services to taxonomists for standard genome sequencing and annotation.</title>
        <authorList>
            <consortium name="The Broad Institute Genomics Platform"/>
            <consortium name="The Broad Institute Genome Sequencing Center for Infectious Disease"/>
            <person name="Wu L."/>
            <person name="Ma J."/>
        </authorList>
    </citation>
    <scope>NUCLEOTIDE SEQUENCE [LARGE SCALE GENOMIC DNA]</scope>
    <source>
        <strain evidence="3">CGMCC 4.7289</strain>
    </source>
</reference>
<dbReference type="Gene3D" id="3.40.630.30">
    <property type="match status" value="1"/>
</dbReference>
<dbReference type="InterPro" id="IPR016181">
    <property type="entry name" value="Acyl_CoA_acyltransferase"/>
</dbReference>
<organism evidence="2 3">
    <name type="scientific">Hamadaea flava</name>
    <dbReference type="NCBI Taxonomy" id="1742688"/>
    <lineage>
        <taxon>Bacteria</taxon>
        <taxon>Bacillati</taxon>
        <taxon>Actinomycetota</taxon>
        <taxon>Actinomycetes</taxon>
        <taxon>Micromonosporales</taxon>
        <taxon>Micromonosporaceae</taxon>
        <taxon>Hamadaea</taxon>
    </lineage>
</organism>
<dbReference type="GO" id="GO:0016746">
    <property type="term" value="F:acyltransferase activity"/>
    <property type="evidence" value="ECO:0007669"/>
    <property type="project" value="UniProtKB-KW"/>
</dbReference>
<comment type="caution">
    <text evidence="2">The sequence shown here is derived from an EMBL/GenBank/DDBJ whole genome shotgun (WGS) entry which is preliminary data.</text>
</comment>
<gene>
    <name evidence="2" type="ORF">ACFOZ4_29355</name>
</gene>
<dbReference type="EMBL" id="JBHSAY010000015">
    <property type="protein sequence ID" value="MFC4134736.1"/>
    <property type="molecule type" value="Genomic_DNA"/>
</dbReference>